<dbReference type="Proteomes" id="UP000639338">
    <property type="component" value="Unassembled WGS sequence"/>
</dbReference>
<dbReference type="PROSITE" id="PS51257">
    <property type="entry name" value="PROKAR_LIPOPROTEIN"/>
    <property type="match status" value="1"/>
</dbReference>
<evidence type="ECO:0000256" key="1">
    <source>
        <dbReference type="SAM" id="Coils"/>
    </source>
</evidence>
<evidence type="ECO:0000313" key="3">
    <source>
        <dbReference type="Proteomes" id="UP000639338"/>
    </source>
</evidence>
<dbReference type="OrthoDB" id="7696867at2759"/>
<name>A0A834XP29_APHGI</name>
<gene>
    <name evidence="2" type="ORF">HCN44_000510</name>
</gene>
<dbReference type="EMBL" id="JACMRX010000004">
    <property type="protein sequence ID" value="KAF7990705.1"/>
    <property type="molecule type" value="Genomic_DNA"/>
</dbReference>
<dbReference type="AlphaFoldDB" id="A0A834XP29"/>
<reference evidence="2 3" key="1">
    <citation type="submission" date="2020-08" db="EMBL/GenBank/DDBJ databases">
        <title>Aphidius gifuensis genome sequencing and assembly.</title>
        <authorList>
            <person name="Du Z."/>
        </authorList>
    </citation>
    <scope>NUCLEOTIDE SEQUENCE [LARGE SCALE GENOMIC DNA]</scope>
    <source>
        <strain evidence="2">YNYX2018</strain>
        <tissue evidence="2">Adults</tissue>
    </source>
</reference>
<sequence>MSIKSESSQLSGISGISTISCSSPKLNTTIINNNNNNKSLEKTLQKLSKCEKSIVELAKVKLIFECLENITSTNQLPSDLNNKLEQILLSHNVDKYLSLPTDTKHGNIKSSLLGIINVQRPDLTVDDKKLIRKTLENNINIRTNKFIKKFEEAGGNYREALDNDKSSVHNNLSIVNDNVISHWRDKLEDVCNEYQRDILKCDELLNEWQKYKFNDMEELNLKKADEKYLQAQIAEAQAKITKITCSIKMFKETPMTIDAFKKLSNDLDDKINTIETEIKKKKELKKQYEELQNTEYDDVLKRYLDLCSTIKKEERLLEML</sequence>
<comment type="caution">
    <text evidence="2">The sequence shown here is derived from an EMBL/GenBank/DDBJ whole genome shotgun (WGS) entry which is preliminary data.</text>
</comment>
<proteinExistence type="predicted"/>
<accession>A0A834XP29</accession>
<keyword evidence="1" id="KW-0175">Coiled coil</keyword>
<evidence type="ECO:0000313" key="2">
    <source>
        <dbReference type="EMBL" id="KAF7990705.1"/>
    </source>
</evidence>
<keyword evidence="3" id="KW-1185">Reference proteome</keyword>
<protein>
    <submittedName>
        <fullName evidence="2">Uncharacterized protein</fullName>
    </submittedName>
</protein>
<organism evidence="2 3">
    <name type="scientific">Aphidius gifuensis</name>
    <name type="common">Parasitoid wasp</name>
    <dbReference type="NCBI Taxonomy" id="684658"/>
    <lineage>
        <taxon>Eukaryota</taxon>
        <taxon>Metazoa</taxon>
        <taxon>Ecdysozoa</taxon>
        <taxon>Arthropoda</taxon>
        <taxon>Hexapoda</taxon>
        <taxon>Insecta</taxon>
        <taxon>Pterygota</taxon>
        <taxon>Neoptera</taxon>
        <taxon>Endopterygota</taxon>
        <taxon>Hymenoptera</taxon>
        <taxon>Apocrita</taxon>
        <taxon>Ichneumonoidea</taxon>
        <taxon>Braconidae</taxon>
        <taxon>Aphidiinae</taxon>
        <taxon>Aphidius</taxon>
    </lineage>
</organism>
<feature type="coiled-coil region" evidence="1">
    <location>
        <begin position="264"/>
        <end position="294"/>
    </location>
</feature>